<organism evidence="2">
    <name type="scientific">marine sediment metagenome</name>
    <dbReference type="NCBI Taxonomy" id="412755"/>
    <lineage>
        <taxon>unclassified sequences</taxon>
        <taxon>metagenomes</taxon>
        <taxon>ecological metagenomes</taxon>
    </lineage>
</organism>
<protein>
    <submittedName>
        <fullName evidence="2">Uncharacterized protein</fullName>
    </submittedName>
</protein>
<evidence type="ECO:0000313" key="2">
    <source>
        <dbReference type="EMBL" id="KKN09909.1"/>
    </source>
</evidence>
<keyword evidence="1" id="KW-0472">Membrane</keyword>
<gene>
    <name evidence="2" type="ORF">LCGC14_1041880</name>
</gene>
<reference evidence="2" key="1">
    <citation type="journal article" date="2015" name="Nature">
        <title>Complex archaea that bridge the gap between prokaryotes and eukaryotes.</title>
        <authorList>
            <person name="Spang A."/>
            <person name="Saw J.H."/>
            <person name="Jorgensen S.L."/>
            <person name="Zaremba-Niedzwiedzka K."/>
            <person name="Martijn J."/>
            <person name="Lind A.E."/>
            <person name="van Eijk R."/>
            <person name="Schleper C."/>
            <person name="Guy L."/>
            <person name="Ettema T.J."/>
        </authorList>
    </citation>
    <scope>NUCLEOTIDE SEQUENCE</scope>
</reference>
<keyword evidence="1" id="KW-1133">Transmembrane helix</keyword>
<dbReference type="AlphaFoldDB" id="A0A0F9MVX6"/>
<name>A0A0F9MVX6_9ZZZZ</name>
<dbReference type="EMBL" id="LAZR01004295">
    <property type="protein sequence ID" value="KKN09909.1"/>
    <property type="molecule type" value="Genomic_DNA"/>
</dbReference>
<evidence type="ECO:0000256" key="1">
    <source>
        <dbReference type="SAM" id="Phobius"/>
    </source>
</evidence>
<sequence>MDKREELVKYIIILIFSLVIEYAVLGPIVQHFVDMGLNNEMTIGGVTAPVNELMTPTILYLYKSMFNIIDIVSIFGAISGILYYIKKMKK</sequence>
<keyword evidence="1" id="KW-0812">Transmembrane</keyword>
<comment type="caution">
    <text evidence="2">The sequence shown here is derived from an EMBL/GenBank/DDBJ whole genome shotgun (WGS) entry which is preliminary data.</text>
</comment>
<proteinExistence type="predicted"/>
<accession>A0A0F9MVX6</accession>
<feature type="transmembrane region" description="Helical" evidence="1">
    <location>
        <begin position="64"/>
        <end position="85"/>
    </location>
</feature>
<feature type="transmembrane region" description="Helical" evidence="1">
    <location>
        <begin position="7"/>
        <end position="29"/>
    </location>
</feature>